<dbReference type="OrthoDB" id="5143216at2"/>
<gene>
    <name evidence="2" type="ORF">RPIT_07465</name>
</gene>
<name>A0A1Q2CEZ2_9ACTN</name>
<organism evidence="2 3">
    <name type="scientific">Tessaracoccus flavus</name>
    <dbReference type="NCBI Taxonomy" id="1610493"/>
    <lineage>
        <taxon>Bacteria</taxon>
        <taxon>Bacillati</taxon>
        <taxon>Actinomycetota</taxon>
        <taxon>Actinomycetes</taxon>
        <taxon>Propionibacteriales</taxon>
        <taxon>Propionibacteriaceae</taxon>
        <taxon>Tessaracoccus</taxon>
    </lineage>
</organism>
<keyword evidence="3" id="KW-1185">Reference proteome</keyword>
<evidence type="ECO:0000313" key="2">
    <source>
        <dbReference type="EMBL" id="AQP44667.1"/>
    </source>
</evidence>
<dbReference type="InterPro" id="IPR011990">
    <property type="entry name" value="TPR-like_helical_dom_sf"/>
</dbReference>
<dbReference type="STRING" id="1610493.RPIT_07465"/>
<feature type="compositionally biased region" description="Polar residues" evidence="1">
    <location>
        <begin position="1"/>
        <end position="15"/>
    </location>
</feature>
<dbReference type="RefSeq" id="WP_077341983.1">
    <property type="nucleotide sequence ID" value="NZ_CP019605.1"/>
</dbReference>
<dbReference type="KEGG" id="tfl:RPIT_07465"/>
<proteinExistence type="predicted"/>
<feature type="region of interest" description="Disordered" evidence="1">
    <location>
        <begin position="1"/>
        <end position="20"/>
    </location>
</feature>
<evidence type="ECO:0000313" key="3">
    <source>
        <dbReference type="Proteomes" id="UP000188324"/>
    </source>
</evidence>
<accession>A0A1Q2CEZ2</accession>
<evidence type="ECO:0000256" key="1">
    <source>
        <dbReference type="SAM" id="MobiDB-lite"/>
    </source>
</evidence>
<dbReference type="Proteomes" id="UP000188324">
    <property type="component" value="Chromosome"/>
</dbReference>
<sequence>MAADTTTHSHPTTVSEPRDAAEDIRVALHRLSSSAPEEFFNIANDLRALGCDDAAVPFYEKAIEAGVPEATYNLALLHHERGRTEIARSGFVAASEAGDAKGAFMAAQIFEACGDDEAVVRMASTDHAQRVLRPMRSVMSPVSTCASLGETDAAAWSVG</sequence>
<dbReference type="Gene3D" id="1.25.40.10">
    <property type="entry name" value="Tetratricopeptide repeat domain"/>
    <property type="match status" value="1"/>
</dbReference>
<reference evidence="2 3" key="1">
    <citation type="journal article" date="2016" name="Int. J. Syst. Evol. Microbiol.">
        <title>Tessaracoccus flavus sp. nov., isolated from the drainage system of a lindane-producing factory.</title>
        <authorList>
            <person name="Kumari R."/>
            <person name="Singh P."/>
            <person name="Schumann P."/>
            <person name="Lal R."/>
        </authorList>
    </citation>
    <scope>NUCLEOTIDE SEQUENCE [LARGE SCALE GENOMIC DNA]</scope>
    <source>
        <strain evidence="2 3">RP1T</strain>
    </source>
</reference>
<dbReference type="AlphaFoldDB" id="A0A1Q2CEZ2"/>
<protein>
    <submittedName>
        <fullName evidence="2">Uncharacterized protein</fullName>
    </submittedName>
</protein>
<dbReference type="SUPFAM" id="SSF81901">
    <property type="entry name" value="HCP-like"/>
    <property type="match status" value="1"/>
</dbReference>
<dbReference type="EMBL" id="CP019605">
    <property type="protein sequence ID" value="AQP44667.1"/>
    <property type="molecule type" value="Genomic_DNA"/>
</dbReference>